<keyword evidence="6" id="KW-1185">Reference proteome</keyword>
<protein>
    <recommendedName>
        <fullName evidence="3">Glycine cleavage system H protein</fullName>
    </recommendedName>
</protein>
<comment type="cofactor">
    <cofactor evidence="3">
        <name>(R)-lipoate</name>
        <dbReference type="ChEBI" id="CHEBI:83088"/>
    </cofactor>
    <text evidence="3">Binds 1 lipoyl cofactor covalently.</text>
</comment>
<dbReference type="InterPro" id="IPR033753">
    <property type="entry name" value="GCV_H/Fam206"/>
</dbReference>
<proteinExistence type="inferred from homology"/>
<dbReference type="CDD" id="cd06848">
    <property type="entry name" value="GCS_H"/>
    <property type="match status" value="1"/>
</dbReference>
<comment type="subunit">
    <text evidence="3">The glycine cleavage system is composed of four proteins: P, T, L and H.</text>
</comment>
<reference evidence="5 6" key="1">
    <citation type="submission" date="2012-08" db="EMBL/GenBank/DDBJ databases">
        <title>Whole genome shotgun sequence of Gordonia rhizosphera NBRC 16068.</title>
        <authorList>
            <person name="Takarada H."/>
            <person name="Isaki S."/>
            <person name="Hosoyama A."/>
            <person name="Tsuchikane K."/>
            <person name="Katsumata H."/>
            <person name="Baba S."/>
            <person name="Ohji S."/>
            <person name="Yamazaki S."/>
            <person name="Fujita N."/>
        </authorList>
    </citation>
    <scope>NUCLEOTIDE SEQUENCE [LARGE SCALE GENOMIC DNA]</scope>
    <source>
        <strain evidence="5 6">NBRC 16068</strain>
    </source>
</reference>
<accession>K6V652</accession>
<evidence type="ECO:0000259" key="4">
    <source>
        <dbReference type="PROSITE" id="PS50968"/>
    </source>
</evidence>
<keyword evidence="2 3" id="KW-0450">Lipoyl</keyword>
<organism evidence="5 6">
    <name type="scientific">Gordonia rhizosphera NBRC 16068</name>
    <dbReference type="NCBI Taxonomy" id="1108045"/>
    <lineage>
        <taxon>Bacteria</taxon>
        <taxon>Bacillati</taxon>
        <taxon>Actinomycetota</taxon>
        <taxon>Actinomycetes</taxon>
        <taxon>Mycobacteriales</taxon>
        <taxon>Gordoniaceae</taxon>
        <taxon>Gordonia</taxon>
    </lineage>
</organism>
<evidence type="ECO:0000313" key="5">
    <source>
        <dbReference type="EMBL" id="GAB91743.1"/>
    </source>
</evidence>
<dbReference type="GO" id="GO:0009249">
    <property type="term" value="P:protein lipoylation"/>
    <property type="evidence" value="ECO:0007669"/>
    <property type="project" value="TreeGrafter"/>
</dbReference>
<evidence type="ECO:0000256" key="2">
    <source>
        <dbReference type="ARBA" id="ARBA00022823"/>
    </source>
</evidence>
<dbReference type="GO" id="GO:0005829">
    <property type="term" value="C:cytosol"/>
    <property type="evidence" value="ECO:0007669"/>
    <property type="project" value="TreeGrafter"/>
</dbReference>
<dbReference type="Gene3D" id="2.40.50.100">
    <property type="match status" value="1"/>
</dbReference>
<dbReference type="SUPFAM" id="SSF51230">
    <property type="entry name" value="Single hybrid motif"/>
    <property type="match status" value="1"/>
</dbReference>
<dbReference type="RefSeq" id="WP_006335535.1">
    <property type="nucleotide sequence ID" value="NZ_BAHC01000144.1"/>
</dbReference>
<feature type="domain" description="Lipoyl-binding" evidence="4">
    <location>
        <begin position="29"/>
        <end position="111"/>
    </location>
</feature>
<feature type="modified residue" description="N6-lipoyllysine" evidence="3">
    <location>
        <position position="70"/>
    </location>
</feature>
<dbReference type="eggNOG" id="COG0509">
    <property type="taxonomic scope" value="Bacteria"/>
</dbReference>
<sequence>MPAVRNCNLPEDVYYIVERHVWARKVGDLVEVGLTDVAQNLAKTIVSVTPKKVGRTLRAEQSVATVESGKWVGPVPCPVAGVLSEVNTEVVGNPPLINADPYGAGWIARIEPTDWETDSANLLTGPEAIAAYEQFLEREGISCGE</sequence>
<comment type="similarity">
    <text evidence="1 3">Belongs to the GcvH family.</text>
</comment>
<dbReference type="PANTHER" id="PTHR11715:SF3">
    <property type="entry name" value="GLYCINE CLEAVAGE SYSTEM H PROTEIN-RELATED"/>
    <property type="match status" value="1"/>
</dbReference>
<dbReference type="PROSITE" id="PS00189">
    <property type="entry name" value="LIPOYL"/>
    <property type="match status" value="1"/>
</dbReference>
<dbReference type="InterPro" id="IPR003016">
    <property type="entry name" value="2-oxoA_DH_lipoyl-BS"/>
</dbReference>
<dbReference type="GO" id="GO:0019464">
    <property type="term" value="P:glycine decarboxylation via glycine cleavage system"/>
    <property type="evidence" value="ECO:0007669"/>
    <property type="project" value="UniProtKB-UniRule"/>
</dbReference>
<dbReference type="Pfam" id="PF01597">
    <property type="entry name" value="GCV_H"/>
    <property type="match status" value="1"/>
</dbReference>
<evidence type="ECO:0000313" key="6">
    <source>
        <dbReference type="Proteomes" id="UP000008363"/>
    </source>
</evidence>
<dbReference type="InterPro" id="IPR000089">
    <property type="entry name" value="Biotin_lipoyl"/>
</dbReference>
<dbReference type="AlphaFoldDB" id="K6V652"/>
<name>K6V652_9ACTN</name>
<dbReference type="PROSITE" id="PS50968">
    <property type="entry name" value="BIOTINYL_LIPOYL"/>
    <property type="match status" value="1"/>
</dbReference>
<dbReference type="HAMAP" id="MF_00272">
    <property type="entry name" value="GcvH"/>
    <property type="match status" value="1"/>
</dbReference>
<dbReference type="InterPro" id="IPR002930">
    <property type="entry name" value="GCV_H"/>
</dbReference>
<gene>
    <name evidence="3 5" type="primary">gcvH</name>
    <name evidence="5" type="ORF">GORHZ_144_00020</name>
</gene>
<dbReference type="PANTHER" id="PTHR11715">
    <property type="entry name" value="GLYCINE CLEAVAGE SYSTEM H PROTEIN"/>
    <property type="match status" value="1"/>
</dbReference>
<dbReference type="STRING" id="1108045.GORHZ_144_00020"/>
<dbReference type="OrthoDB" id="9796712at2"/>
<dbReference type="Proteomes" id="UP000008363">
    <property type="component" value="Unassembled WGS sequence"/>
</dbReference>
<dbReference type="GO" id="GO:0005960">
    <property type="term" value="C:glycine cleavage complex"/>
    <property type="evidence" value="ECO:0007669"/>
    <property type="project" value="InterPro"/>
</dbReference>
<comment type="function">
    <text evidence="3">The glycine cleavage system catalyzes the degradation of glycine. The H protein shuttles the methylamine group of glycine from the P protein to the T protein.</text>
</comment>
<dbReference type="EMBL" id="BAHC01000144">
    <property type="protein sequence ID" value="GAB91743.1"/>
    <property type="molecule type" value="Genomic_DNA"/>
</dbReference>
<dbReference type="InterPro" id="IPR011053">
    <property type="entry name" value="Single_hybrid_motif"/>
</dbReference>
<comment type="caution">
    <text evidence="5">The sequence shown here is derived from an EMBL/GenBank/DDBJ whole genome shotgun (WGS) entry which is preliminary data.</text>
</comment>
<evidence type="ECO:0000256" key="1">
    <source>
        <dbReference type="ARBA" id="ARBA00009249"/>
    </source>
</evidence>
<evidence type="ECO:0000256" key="3">
    <source>
        <dbReference type="HAMAP-Rule" id="MF_00272"/>
    </source>
</evidence>